<accession>A0A5R9GGR3</accession>
<evidence type="ECO:0000313" key="2">
    <source>
        <dbReference type="Proteomes" id="UP000309676"/>
    </source>
</evidence>
<organism evidence="1 2">
    <name type="scientific">Paenibacillus antri</name>
    <dbReference type="NCBI Taxonomy" id="2582848"/>
    <lineage>
        <taxon>Bacteria</taxon>
        <taxon>Bacillati</taxon>
        <taxon>Bacillota</taxon>
        <taxon>Bacilli</taxon>
        <taxon>Bacillales</taxon>
        <taxon>Paenibacillaceae</taxon>
        <taxon>Paenibacillus</taxon>
    </lineage>
</organism>
<evidence type="ECO:0000313" key="1">
    <source>
        <dbReference type="EMBL" id="TLS53616.1"/>
    </source>
</evidence>
<protein>
    <submittedName>
        <fullName evidence="1">Uncharacterized protein</fullName>
    </submittedName>
</protein>
<keyword evidence="2" id="KW-1185">Reference proteome</keyword>
<dbReference type="AlphaFoldDB" id="A0A5R9GGR3"/>
<proteinExistence type="predicted"/>
<dbReference type="Proteomes" id="UP000309676">
    <property type="component" value="Unassembled WGS sequence"/>
</dbReference>
<comment type="caution">
    <text evidence="1">The sequence shown here is derived from an EMBL/GenBank/DDBJ whole genome shotgun (WGS) entry which is preliminary data.</text>
</comment>
<name>A0A5R9GGR3_9BACL</name>
<gene>
    <name evidence="1" type="ORF">FE782_04915</name>
</gene>
<reference evidence="1 2" key="1">
    <citation type="submission" date="2019-05" db="EMBL/GenBank/DDBJ databases">
        <authorList>
            <person name="Narsing Rao M.P."/>
            <person name="Li W.J."/>
        </authorList>
    </citation>
    <scope>NUCLEOTIDE SEQUENCE [LARGE SCALE GENOMIC DNA]</scope>
    <source>
        <strain evidence="1 2">SYSU_K30003</strain>
    </source>
</reference>
<dbReference type="OrthoDB" id="2866001at2"/>
<sequence length="100" mass="11547">MSEFILLSTTDRYRTVVDNPCLEKVADYEYYFFGKKKTTFTICKIKHPENARIVIQGVGEVFPDNSIPLKVFPKFDTPEEIVREILELDIDEESKVVKAG</sequence>
<dbReference type="EMBL" id="VCIW01000002">
    <property type="protein sequence ID" value="TLS53616.1"/>
    <property type="molecule type" value="Genomic_DNA"/>
</dbReference>
<dbReference type="RefSeq" id="WP_138192934.1">
    <property type="nucleotide sequence ID" value="NZ_VCIW01000002.1"/>
</dbReference>